<organism evidence="3 4">
    <name type="scientific">Dyadobacter arcticus</name>
    <dbReference type="NCBI Taxonomy" id="1078754"/>
    <lineage>
        <taxon>Bacteria</taxon>
        <taxon>Pseudomonadati</taxon>
        <taxon>Bacteroidota</taxon>
        <taxon>Cytophagia</taxon>
        <taxon>Cytophagales</taxon>
        <taxon>Spirosomataceae</taxon>
        <taxon>Dyadobacter</taxon>
    </lineage>
</organism>
<keyword evidence="4" id="KW-1185">Reference proteome</keyword>
<dbReference type="PROSITE" id="PS51257">
    <property type="entry name" value="PROKAR_LIPOPROTEIN"/>
    <property type="match status" value="1"/>
</dbReference>
<dbReference type="Proteomes" id="UP001179181">
    <property type="component" value="Unassembled WGS sequence"/>
</dbReference>
<evidence type="ECO:0000256" key="1">
    <source>
        <dbReference type="ARBA" id="ARBA00022801"/>
    </source>
</evidence>
<proteinExistence type="predicted"/>
<dbReference type="EMBL" id="JAASQJ010000005">
    <property type="protein sequence ID" value="NIJ55299.1"/>
    <property type="molecule type" value="Genomic_DNA"/>
</dbReference>
<feature type="domain" description="BD-FAE-like" evidence="2">
    <location>
        <begin position="51"/>
        <end position="230"/>
    </location>
</feature>
<dbReference type="InterPro" id="IPR049492">
    <property type="entry name" value="BD-FAE-like_dom"/>
</dbReference>
<protein>
    <submittedName>
        <fullName evidence="3">Dipeptidyl aminopeptidase/acylaminoacyl peptidase</fullName>
    </submittedName>
</protein>
<sequence length="305" mass="34243">MKSEARVALIVLTIILGAFLLTLSGCSFNRITRSKDILYQPAARSIADQHLSVFAPKSKKELHDVIIFVHGGNWNSGRKSQYNFIGSNWAKRGVVYVIIDYPLSPSAKYNEMAESTAKSVKWVKENIAEYGGNPERIFLSGHSAGGHLAALVSIDDQYFKNLSIENPVVGTILIDAAGLDMYGYLMEEKFPAGNTYLNTFTTNPDIWKKATPLYHLHKNMPPMIIYRGGKSYPSIIESNEKFIKALQDYAPGTPYQIQENKKHVPMITQFFNPWNGRYGEILGWMKGVEGRKGMREERENAAIGN</sequence>
<name>A0ABX0UTQ6_9BACT</name>
<dbReference type="RefSeq" id="WP_167274922.1">
    <property type="nucleotide sequence ID" value="NZ_JAASQJ010000005.1"/>
</dbReference>
<dbReference type="InterPro" id="IPR029058">
    <property type="entry name" value="AB_hydrolase_fold"/>
</dbReference>
<dbReference type="PANTHER" id="PTHR48081">
    <property type="entry name" value="AB HYDROLASE SUPERFAMILY PROTEIN C4A8.06C"/>
    <property type="match status" value="1"/>
</dbReference>
<evidence type="ECO:0000259" key="2">
    <source>
        <dbReference type="Pfam" id="PF20434"/>
    </source>
</evidence>
<dbReference type="InterPro" id="IPR050300">
    <property type="entry name" value="GDXG_lipolytic_enzyme"/>
</dbReference>
<dbReference type="Gene3D" id="3.40.50.1820">
    <property type="entry name" value="alpha/beta hydrolase"/>
    <property type="match status" value="1"/>
</dbReference>
<evidence type="ECO:0000313" key="4">
    <source>
        <dbReference type="Proteomes" id="UP001179181"/>
    </source>
</evidence>
<dbReference type="PANTHER" id="PTHR48081:SF33">
    <property type="entry name" value="KYNURENINE FORMAMIDASE"/>
    <property type="match status" value="1"/>
</dbReference>
<gene>
    <name evidence="3" type="ORF">FHS68_004488</name>
</gene>
<keyword evidence="3" id="KW-0645">Protease</keyword>
<dbReference type="Pfam" id="PF20434">
    <property type="entry name" value="BD-FAE"/>
    <property type="match status" value="1"/>
</dbReference>
<keyword evidence="3" id="KW-0031">Aminopeptidase</keyword>
<dbReference type="GO" id="GO:0004177">
    <property type="term" value="F:aminopeptidase activity"/>
    <property type="evidence" value="ECO:0007669"/>
    <property type="project" value="UniProtKB-KW"/>
</dbReference>
<keyword evidence="1" id="KW-0378">Hydrolase</keyword>
<dbReference type="SUPFAM" id="SSF53474">
    <property type="entry name" value="alpha/beta-Hydrolases"/>
    <property type="match status" value="1"/>
</dbReference>
<reference evidence="3 4" key="1">
    <citation type="submission" date="2020-03" db="EMBL/GenBank/DDBJ databases">
        <title>Genomic Encyclopedia of Type Strains, Phase IV (KMG-IV): sequencing the most valuable type-strain genomes for metagenomic binning, comparative biology and taxonomic classification.</title>
        <authorList>
            <person name="Goeker M."/>
        </authorList>
    </citation>
    <scope>NUCLEOTIDE SEQUENCE [LARGE SCALE GENOMIC DNA]</scope>
    <source>
        <strain evidence="3 4">DSM 102865</strain>
    </source>
</reference>
<accession>A0ABX0UTQ6</accession>
<evidence type="ECO:0000313" key="3">
    <source>
        <dbReference type="EMBL" id="NIJ55299.1"/>
    </source>
</evidence>
<comment type="caution">
    <text evidence="3">The sequence shown here is derived from an EMBL/GenBank/DDBJ whole genome shotgun (WGS) entry which is preliminary data.</text>
</comment>